<name>A0A450UE75_9GAMM</name>
<dbReference type="Pfam" id="PF08291">
    <property type="entry name" value="Peptidase_M15_3"/>
    <property type="match status" value="1"/>
</dbReference>
<accession>A0A450UE75</accession>
<dbReference type="Gene3D" id="3.30.1380.10">
    <property type="match status" value="1"/>
</dbReference>
<evidence type="ECO:0000259" key="1">
    <source>
        <dbReference type="Pfam" id="PF08291"/>
    </source>
</evidence>
<dbReference type="AlphaFoldDB" id="A0A450UE75"/>
<reference evidence="2" key="1">
    <citation type="submission" date="2019-02" db="EMBL/GenBank/DDBJ databases">
        <authorList>
            <person name="Gruber-Vodicka R. H."/>
            <person name="Seah K. B. B."/>
        </authorList>
    </citation>
    <scope>NUCLEOTIDE SEQUENCE</scope>
    <source>
        <strain evidence="2">BECK_M6</strain>
    </source>
</reference>
<proteinExistence type="predicted"/>
<feature type="domain" description="Peptidase M15A C-terminal" evidence="1">
    <location>
        <begin position="8"/>
        <end position="111"/>
    </location>
</feature>
<gene>
    <name evidence="2" type="ORF">BECKLFY1418A_GA0070994_101345</name>
</gene>
<protein>
    <submittedName>
        <fullName evidence="2">Peptidase M15</fullName>
    </submittedName>
</protein>
<dbReference type="InterPro" id="IPR013230">
    <property type="entry name" value="Peptidase_M15A_C"/>
</dbReference>
<evidence type="ECO:0000313" key="2">
    <source>
        <dbReference type="EMBL" id="VFJ90875.1"/>
    </source>
</evidence>
<dbReference type="EMBL" id="CAADFH010000013">
    <property type="protein sequence ID" value="VFJ90875.1"/>
    <property type="molecule type" value="Genomic_DNA"/>
</dbReference>
<dbReference type="InterPro" id="IPR009045">
    <property type="entry name" value="Zn_M74/Hedgehog-like"/>
</dbReference>
<organism evidence="2">
    <name type="scientific">Candidatus Kentrum sp. LFY</name>
    <dbReference type="NCBI Taxonomy" id="2126342"/>
    <lineage>
        <taxon>Bacteria</taxon>
        <taxon>Pseudomonadati</taxon>
        <taxon>Pseudomonadota</taxon>
        <taxon>Gammaproteobacteria</taxon>
        <taxon>Candidatus Kentrum</taxon>
    </lineage>
</organism>
<dbReference type="SUPFAM" id="SSF55166">
    <property type="entry name" value="Hedgehog/DD-peptidase"/>
    <property type="match status" value="1"/>
</dbReference>
<sequence length="127" mass="13845">MSTWVSPYFSSAEMACSHCGEDHMDSAFMNKLTQLREAYGAPMTISSGYRCEDHPIEAKKTRPGAHASGRAADIAVDRADALGVLKIALESKMFTGVGIAQKGSGRFIHLDDLDEDSGFPRPTIWSY</sequence>